<dbReference type="InterPro" id="IPR017853">
    <property type="entry name" value="GH"/>
</dbReference>
<keyword evidence="2" id="KW-1185">Reference proteome</keyword>
<sequence>MNGAPGAPAYISRRLVRSSRPIVSSDRLVRWAALSRLRGVHPTFLDGQAGLRCKRKTAAENPYPFAVAHTGAATTQQNVRCTRLPKRPTHSAAGKDTQRPEPATFAREEFAVKHPVATVSGLAASPFVSRASRRPSRAASHPWPGARAVAGIAACVCVLACASAARAADNPVRMMPVDAFLDTLGVVTHVNYTDGAYANVHNVADDMTWLGIRHARDYTPGPSAPFASYAYLAQRGVRFNFLVRSNIAESIELAARLNAEVPGSIAAIEGFNEIDNFPIPYRGLTGQAAALAAQREIYTRVRSAPELKGVPVYDLTGFDTRTVESRADSADYANQHAYPQNGNQPTYNSPGGSWIPAAIYSVKKFNLPIVITEFGYFSMPQSGWYMIGVDEPTQAKAVLNGYMDSAAAGVKRIYVYELLDEKADPQNRSGEMHFGLFRFDNSPKPVAHAIRNLTTILKASTPRRTKDAARGTLPYTLADMPVSANSLLLQKKDGRFVLALWNETQIWDRANGKPVTQPPARINIDFGASVRRVDVYDPLVSAEPQASHRDVRQLPLEVPDHVILLEVTPADMPGT</sequence>
<dbReference type="SUPFAM" id="SSF51445">
    <property type="entry name" value="(Trans)glycosidases"/>
    <property type="match status" value="1"/>
</dbReference>
<organism evidence="1 2">
    <name type="scientific">Paraburkholderia azotifigens</name>
    <dbReference type="NCBI Taxonomy" id="2057004"/>
    <lineage>
        <taxon>Bacteria</taxon>
        <taxon>Pseudomonadati</taxon>
        <taxon>Pseudomonadota</taxon>
        <taxon>Betaproteobacteria</taxon>
        <taxon>Burkholderiales</taxon>
        <taxon>Burkholderiaceae</taxon>
        <taxon>Paraburkholderia</taxon>
    </lineage>
</organism>
<accession>A0ABU9R3P4</accession>
<protein>
    <submittedName>
        <fullName evidence="1">Calcium-binding protein</fullName>
    </submittedName>
</protein>
<proteinExistence type="predicted"/>
<dbReference type="Gene3D" id="3.20.20.80">
    <property type="entry name" value="Glycosidases"/>
    <property type="match status" value="1"/>
</dbReference>
<evidence type="ECO:0000313" key="1">
    <source>
        <dbReference type="EMBL" id="MEM5341676.1"/>
    </source>
</evidence>
<dbReference type="RefSeq" id="WP_240057055.1">
    <property type="nucleotide sequence ID" value="NZ_JAZHFZ010000025.1"/>
</dbReference>
<dbReference type="Proteomes" id="UP001481677">
    <property type="component" value="Unassembled WGS sequence"/>
</dbReference>
<dbReference type="EMBL" id="JAZHGA010000012">
    <property type="protein sequence ID" value="MEM5341676.1"/>
    <property type="molecule type" value="Genomic_DNA"/>
</dbReference>
<name>A0ABU9R3P4_9BURK</name>
<comment type="caution">
    <text evidence="1">The sequence shown here is derived from an EMBL/GenBank/DDBJ whole genome shotgun (WGS) entry which is preliminary data.</text>
</comment>
<gene>
    <name evidence="1" type="ORF">V4C56_18890</name>
</gene>
<reference evidence="1 2" key="1">
    <citation type="submission" date="2024-01" db="EMBL/GenBank/DDBJ databases">
        <title>The diversity of rhizobia nodulating Mimosa spp. in eleven states of Brazil covering several biomes is determined by host plant, location, and edaphic factors.</title>
        <authorList>
            <person name="Rouws L."/>
            <person name="Barauna A."/>
            <person name="Beukes C."/>
            <person name="De Faria S.M."/>
            <person name="Gross E."/>
            <person name="Dos Reis Junior F.B."/>
            <person name="Simon M."/>
            <person name="Maluk M."/>
            <person name="Odee D.W."/>
            <person name="Kenicer G."/>
            <person name="Young J.P.W."/>
            <person name="Reis V.M."/>
            <person name="Zilli J."/>
            <person name="James E.K."/>
        </authorList>
    </citation>
    <scope>NUCLEOTIDE SEQUENCE [LARGE SCALE GENOMIC DNA]</scope>
    <source>
        <strain evidence="1 2">JPY530</strain>
    </source>
</reference>
<evidence type="ECO:0000313" key="2">
    <source>
        <dbReference type="Proteomes" id="UP001481677"/>
    </source>
</evidence>